<evidence type="ECO:0000313" key="3">
    <source>
        <dbReference type="Proteomes" id="UP000603453"/>
    </source>
</evidence>
<comment type="caution">
    <text evidence="2">The sequence shown here is derived from an EMBL/GenBank/DDBJ whole genome shotgun (WGS) entry which is preliminary data.</text>
</comment>
<dbReference type="AlphaFoldDB" id="A0A8H7RMJ1"/>
<sequence length="238" mass="27214">MNKNKLSINTNCSNTLTDSVTDWEYDDQDDIYSPPLSPPPPHLIYFPENYAGNKSWQQNSNHAPQRDPYGKRSNYPEESKNTKYAGLIRRQIYTVAKISTKLIFQNNNLLLIANIVNKLWRARESFIKPALHITNNLRFIMKNGGYKNLLRYTMHFVQYHFSKQQHHHHQSSLVHNSSPATTMILVLATMSHLLVVLKKVGLKWASKTIRNMGGLDSIVMAVSAIAFAKSIQSSGRVF</sequence>
<evidence type="ECO:0000256" key="1">
    <source>
        <dbReference type="SAM" id="MobiDB-lite"/>
    </source>
</evidence>
<feature type="compositionally biased region" description="Basic and acidic residues" evidence="1">
    <location>
        <begin position="64"/>
        <end position="78"/>
    </location>
</feature>
<reference evidence="2" key="1">
    <citation type="submission" date="2020-12" db="EMBL/GenBank/DDBJ databases">
        <title>Metabolic potential, ecology and presence of endohyphal bacteria is reflected in genomic diversity of Mucoromycotina.</title>
        <authorList>
            <person name="Muszewska A."/>
            <person name="Okrasinska A."/>
            <person name="Steczkiewicz K."/>
            <person name="Drgas O."/>
            <person name="Orlowska M."/>
            <person name="Perlinska-Lenart U."/>
            <person name="Aleksandrzak-Piekarczyk T."/>
            <person name="Szatraj K."/>
            <person name="Zielenkiewicz U."/>
            <person name="Pilsyk S."/>
            <person name="Malc E."/>
            <person name="Mieczkowski P."/>
            <person name="Kruszewska J.S."/>
            <person name="Biernat P."/>
            <person name="Pawlowska J."/>
        </authorList>
    </citation>
    <scope>NUCLEOTIDE SEQUENCE</scope>
    <source>
        <strain evidence="2">WA0000017839</strain>
    </source>
</reference>
<evidence type="ECO:0000313" key="2">
    <source>
        <dbReference type="EMBL" id="KAG2212401.1"/>
    </source>
</evidence>
<dbReference type="EMBL" id="JAEPRD010000006">
    <property type="protein sequence ID" value="KAG2212401.1"/>
    <property type="molecule type" value="Genomic_DNA"/>
</dbReference>
<dbReference type="OrthoDB" id="2244204at2759"/>
<name>A0A8H7RMJ1_9FUNG</name>
<feature type="region of interest" description="Disordered" evidence="1">
    <location>
        <begin position="55"/>
        <end position="78"/>
    </location>
</feature>
<organism evidence="2 3">
    <name type="scientific">Mucor saturninus</name>
    <dbReference type="NCBI Taxonomy" id="64648"/>
    <lineage>
        <taxon>Eukaryota</taxon>
        <taxon>Fungi</taxon>
        <taxon>Fungi incertae sedis</taxon>
        <taxon>Mucoromycota</taxon>
        <taxon>Mucoromycotina</taxon>
        <taxon>Mucoromycetes</taxon>
        <taxon>Mucorales</taxon>
        <taxon>Mucorineae</taxon>
        <taxon>Mucoraceae</taxon>
        <taxon>Mucor</taxon>
    </lineage>
</organism>
<dbReference type="Proteomes" id="UP000603453">
    <property type="component" value="Unassembled WGS sequence"/>
</dbReference>
<proteinExistence type="predicted"/>
<keyword evidence="3" id="KW-1185">Reference proteome</keyword>
<gene>
    <name evidence="2" type="ORF">INT47_001762</name>
</gene>
<accession>A0A8H7RMJ1</accession>
<protein>
    <submittedName>
        <fullName evidence="2">Uncharacterized protein</fullName>
    </submittedName>
</protein>